<dbReference type="EMBL" id="JAGGJR010000007">
    <property type="protein sequence ID" value="MBP1874466.1"/>
    <property type="molecule type" value="Genomic_DNA"/>
</dbReference>
<reference evidence="1" key="1">
    <citation type="submission" date="2021-03" db="EMBL/GenBank/DDBJ databases">
        <title>Genomic Encyclopedia of Type Strains, Phase IV (KMG-IV): sequencing the most valuable type-strain genomes for metagenomic binning, comparative biology and taxonomic classification.</title>
        <authorList>
            <person name="Goeker M."/>
        </authorList>
    </citation>
    <scope>NUCLEOTIDE SEQUENCE</scope>
    <source>
        <strain evidence="1">DSM 18131</strain>
    </source>
</reference>
<evidence type="ECO:0000313" key="1">
    <source>
        <dbReference type="EMBL" id="MBP1874466.1"/>
    </source>
</evidence>
<dbReference type="Proteomes" id="UP000823773">
    <property type="component" value="Unassembled WGS sequence"/>
</dbReference>
<protein>
    <submittedName>
        <fullName evidence="1">LPS-assembly protein</fullName>
    </submittedName>
</protein>
<gene>
    <name evidence="1" type="ORF">J2Z19_004192</name>
</gene>
<sequence length="783" mass="86625">MAAGNRKRTKLINAALFAGVALQTLAMGMSAPALAQQTSERLDSLRPNMPEDAKLLLSANELVYNKDAEKVIVRGNVQIDYGGYKMVARQVEYDQKAGRIHATGEIQLIEPGGNVVYAEKMDVTDDFGDGFVDAMRIETTDLTRLAATSGERRNGEEFILNEAVYTACTPCTTKPDHRSLWHIKAQRIVQNGRTRTIKLENARFELFGKPIAYIPVMEIPDHTVKRKSGFLFPKFRYTQKLGAGVGIPYYWAISPHMDATATLTGLSRQGFLLEGEFRQRFHNGLHTLSVAGINQLDRSRFTPGTVDALETNRGMIASKGEFEINPRWTFGWNVLVQSDNNFAKTYELSTFDGTTYVNQAYLTGLGKRNYFDLRAFYFDIQDADASSVAENQQPAAQVLDYSYKAPQPVLGGELSATVNLTNIKRNRLDLDSIPGVVNRYRGLEGTTHRLTAELEWKRTYIAPGGIVLTPLLAARGDALGLNMTDPGAGYTGDFNNSDAATRRMLTAGLEARYPILFVGDNSSHVLEPIAQVYARPNEQYAGGLPNEDAQSFVFDATNLFDRDKFSGFDRIEGGTRANVGLRYTGTFDSGYGLRGIVGQSYHLGGLNSFATDDLVKAGANSGLESNRSDYVAMLGIDAPSGLMANLSGRLDEEDLALRRADATVGYLGLTWQAAMTYTRIEAQPLYGSQSNQDEIQTAAAYRFHDYWSVFGAITYDINNDVISRNGFGITYDDQDTLFSLVYKQERDTDSTIANDWSIGARISFRTLGDVNVGDTKFEELDYY</sequence>
<name>A0ACC5T0N9_ENSAD</name>
<keyword evidence="2" id="KW-1185">Reference proteome</keyword>
<organism evidence="1 2">
    <name type="scientific">Ensifer adhaerens</name>
    <name type="common">Sinorhizobium morelense</name>
    <dbReference type="NCBI Taxonomy" id="106592"/>
    <lineage>
        <taxon>Bacteria</taxon>
        <taxon>Pseudomonadati</taxon>
        <taxon>Pseudomonadota</taxon>
        <taxon>Alphaproteobacteria</taxon>
        <taxon>Hyphomicrobiales</taxon>
        <taxon>Rhizobiaceae</taxon>
        <taxon>Sinorhizobium/Ensifer group</taxon>
        <taxon>Ensifer</taxon>
    </lineage>
</organism>
<accession>A0ACC5T0N9</accession>
<comment type="caution">
    <text evidence="1">The sequence shown here is derived from an EMBL/GenBank/DDBJ whole genome shotgun (WGS) entry which is preliminary data.</text>
</comment>
<proteinExistence type="predicted"/>
<evidence type="ECO:0000313" key="2">
    <source>
        <dbReference type="Proteomes" id="UP000823773"/>
    </source>
</evidence>